<dbReference type="PIRSF" id="PIRSF026631">
    <property type="entry name" value="UCP026631"/>
    <property type="match status" value="1"/>
</dbReference>
<evidence type="ECO:0000313" key="4">
    <source>
        <dbReference type="Proteomes" id="UP000198778"/>
    </source>
</evidence>
<dbReference type="InterPro" id="IPR005182">
    <property type="entry name" value="YdbS-like_PH"/>
</dbReference>
<feature type="domain" description="YdbS-like PH" evidence="2">
    <location>
        <begin position="413"/>
        <end position="466"/>
    </location>
</feature>
<accession>A0A1H0AR41</accession>
<evidence type="ECO:0000313" key="3">
    <source>
        <dbReference type="EMBL" id="SDN35794.1"/>
    </source>
</evidence>
<dbReference type="Pfam" id="PF03703">
    <property type="entry name" value="bPH_2"/>
    <property type="match status" value="3"/>
</dbReference>
<feature type="transmembrane region" description="Helical" evidence="1">
    <location>
        <begin position="12"/>
        <end position="34"/>
    </location>
</feature>
<proteinExistence type="predicted"/>
<evidence type="ECO:0000256" key="1">
    <source>
        <dbReference type="SAM" id="Phobius"/>
    </source>
</evidence>
<organism evidence="3 4">
    <name type="scientific">Alkalicoccus daliensis</name>
    <dbReference type="NCBI Taxonomy" id="745820"/>
    <lineage>
        <taxon>Bacteria</taxon>
        <taxon>Bacillati</taxon>
        <taxon>Bacillota</taxon>
        <taxon>Bacilli</taxon>
        <taxon>Bacillales</taxon>
        <taxon>Bacillaceae</taxon>
        <taxon>Alkalicoccus</taxon>
    </lineage>
</organism>
<dbReference type="PANTHER" id="PTHR34473:SF2">
    <property type="entry name" value="UPF0699 TRANSMEMBRANE PROTEIN YDBT"/>
    <property type="match status" value="1"/>
</dbReference>
<dbReference type="Proteomes" id="UP000198778">
    <property type="component" value="Unassembled WGS sequence"/>
</dbReference>
<keyword evidence="4" id="KW-1185">Reference proteome</keyword>
<feature type="domain" description="YdbS-like PH" evidence="2">
    <location>
        <begin position="64"/>
        <end position="142"/>
    </location>
</feature>
<reference evidence="4" key="1">
    <citation type="submission" date="2016-10" db="EMBL/GenBank/DDBJ databases">
        <authorList>
            <person name="Varghese N."/>
            <person name="Submissions S."/>
        </authorList>
    </citation>
    <scope>NUCLEOTIDE SEQUENCE [LARGE SCALE GENOMIC DNA]</scope>
    <source>
        <strain evidence="4">CGMCC 1.10369</strain>
    </source>
</reference>
<dbReference type="InterPro" id="IPR014529">
    <property type="entry name" value="UCP026631"/>
</dbReference>
<evidence type="ECO:0000259" key="2">
    <source>
        <dbReference type="Pfam" id="PF03703"/>
    </source>
</evidence>
<dbReference type="PANTHER" id="PTHR34473">
    <property type="entry name" value="UPF0699 TRANSMEMBRANE PROTEIN YDBS"/>
    <property type="match status" value="1"/>
</dbReference>
<dbReference type="RefSeq" id="WP_090840381.1">
    <property type="nucleotide sequence ID" value="NZ_FNIL01000001.1"/>
</dbReference>
<gene>
    <name evidence="3" type="ORF">SAMN04488053_101579</name>
</gene>
<feature type="transmembrane region" description="Helical" evidence="1">
    <location>
        <begin position="241"/>
        <end position="266"/>
    </location>
</feature>
<keyword evidence="1" id="KW-0472">Membrane</keyword>
<feature type="domain" description="YdbS-like PH" evidence="2">
    <location>
        <begin position="274"/>
        <end position="350"/>
    </location>
</feature>
<dbReference type="STRING" id="745820.SAMN04488053_101579"/>
<feature type="transmembrane region" description="Helical" evidence="1">
    <location>
        <begin position="40"/>
        <end position="65"/>
    </location>
</feature>
<dbReference type="AlphaFoldDB" id="A0A1H0AR41"/>
<protein>
    <submittedName>
        <fullName evidence="3">Putative membrane protein</fullName>
    </submittedName>
</protein>
<keyword evidence="1" id="KW-1133">Transmembrane helix</keyword>
<dbReference type="EMBL" id="FNIL01000001">
    <property type="protein sequence ID" value="SDN35794.1"/>
    <property type="molecule type" value="Genomic_DNA"/>
</dbReference>
<keyword evidence="1" id="KW-0812">Transmembrane</keyword>
<dbReference type="OrthoDB" id="2195155at2"/>
<sequence length="508" mass="58081">MNNWQRQHPAAIFISFLNSLKQLIVTLVLVFIFGQTSQGMSSIFFISFFLLILFGSLISGFIGWWKFQYYLKEDELQVKQGLIFRKNRFIRRDRVQSIDINAKVIQRIFGLVELKIETAGGGSEPEFRLIALKRDDAELIKKELLEGKSASQEKEGYLGEISEGMAQSLSLSDYKEAETKEQESSKAFTWDLTPKRLIIAAITSSGVGIAATFMAAVISQVPQFLPDWLINIAIGWIVQSSIVYVGMFLVTVLISAWIFTIISTVLKYGMFSVTKRGKDIHISRGVLEQRQLTLYENRINAVRIVQNVLRQPFGYCAVYVESAGGGTKEEDLSTILLPLCKRNEVMNLLEELVPEYAFEVSYESLPKESMRRYMIKLFVPLFIAAGIITYFFSYGWLAFIFPIAGGTLGYIQYKTAGIESFKEYLCIRSRQLSKTEVFLPKRRIQDMVHSQNPLQRLDQLFTIEVSVLTTVVGKVFSLKHISSQQKENYMEWYSYEESTETLLPEENI</sequence>
<feature type="transmembrane region" description="Helical" evidence="1">
    <location>
        <begin position="197"/>
        <end position="221"/>
    </location>
</feature>
<name>A0A1H0AR41_9BACI</name>
<feature type="transmembrane region" description="Helical" evidence="1">
    <location>
        <begin position="377"/>
        <end position="401"/>
    </location>
</feature>